<dbReference type="RefSeq" id="WP_140588260.1">
    <property type="nucleotide sequence ID" value="NZ_VFRR01000012.1"/>
</dbReference>
<dbReference type="Proteomes" id="UP000315901">
    <property type="component" value="Unassembled WGS sequence"/>
</dbReference>
<dbReference type="EMBL" id="VFRR01000012">
    <property type="protein sequence ID" value="TPE52359.1"/>
    <property type="molecule type" value="Genomic_DNA"/>
</dbReference>
<name>A0A501WSE9_9GAMM</name>
<dbReference type="SUPFAM" id="SSF55804">
    <property type="entry name" value="Phoshotransferase/anion transport protein"/>
    <property type="match status" value="1"/>
</dbReference>
<evidence type="ECO:0000313" key="3">
    <source>
        <dbReference type="Proteomes" id="UP000315901"/>
    </source>
</evidence>
<accession>A0A501WSE9</accession>
<protein>
    <submittedName>
        <fullName evidence="2">PTS fructose transporter subunit IIA</fullName>
    </submittedName>
</protein>
<dbReference type="InterPro" id="IPR051541">
    <property type="entry name" value="PTS_SugarTrans_NitroReg"/>
</dbReference>
<feature type="domain" description="PTS EIIA type-2" evidence="1">
    <location>
        <begin position="5"/>
        <end position="148"/>
    </location>
</feature>
<dbReference type="CDD" id="cd00211">
    <property type="entry name" value="PTS_IIA_fru"/>
    <property type="match status" value="1"/>
</dbReference>
<dbReference type="Pfam" id="PF00359">
    <property type="entry name" value="PTS_EIIA_2"/>
    <property type="match status" value="1"/>
</dbReference>
<dbReference type="InterPro" id="IPR002178">
    <property type="entry name" value="PTS_EIIA_type-2_dom"/>
</dbReference>
<evidence type="ECO:0000259" key="1">
    <source>
        <dbReference type="PROSITE" id="PS51094"/>
    </source>
</evidence>
<dbReference type="InterPro" id="IPR016152">
    <property type="entry name" value="PTrfase/Anion_transptr"/>
</dbReference>
<dbReference type="PANTHER" id="PTHR47738:SF1">
    <property type="entry name" value="NITROGEN REGULATORY PROTEIN"/>
    <property type="match status" value="1"/>
</dbReference>
<organism evidence="2 3">
    <name type="scientific">Maribrevibacterium harenarium</name>
    <dbReference type="NCBI Taxonomy" id="2589817"/>
    <lineage>
        <taxon>Bacteria</taxon>
        <taxon>Pseudomonadati</taxon>
        <taxon>Pseudomonadota</taxon>
        <taxon>Gammaproteobacteria</taxon>
        <taxon>Oceanospirillales</taxon>
        <taxon>Oceanospirillaceae</taxon>
        <taxon>Maribrevibacterium</taxon>
    </lineage>
</organism>
<sequence>MAIKDLVKPELVFAKQALSSKKRVLEFIAQAVGDRLHCEADEVYDALLSREKLGSTGVGNGIGIPHCRLDKAHQATMVVISLADTIDFDSIDRKPVDLIFALIVPPEQCDSHLQTLAAIAELAQSTDKLSQLRAAGDNAALLARFQSSL</sequence>
<dbReference type="PROSITE" id="PS51094">
    <property type="entry name" value="PTS_EIIA_TYPE_2"/>
    <property type="match status" value="1"/>
</dbReference>
<keyword evidence="3" id="KW-1185">Reference proteome</keyword>
<dbReference type="PANTHER" id="PTHR47738">
    <property type="entry name" value="PTS SYSTEM FRUCTOSE-LIKE EIIA COMPONENT-RELATED"/>
    <property type="match status" value="1"/>
</dbReference>
<dbReference type="OrthoDB" id="95460at2"/>
<reference evidence="2 3" key="1">
    <citation type="submission" date="2019-06" db="EMBL/GenBank/DDBJ databases">
        <title>A novel bacterium of genus Marinomonas, isolated from coastal sand.</title>
        <authorList>
            <person name="Huang H."/>
            <person name="Mo K."/>
            <person name="Hu Y."/>
        </authorList>
    </citation>
    <scope>NUCLEOTIDE SEQUENCE [LARGE SCALE GENOMIC DNA]</scope>
    <source>
        <strain evidence="2 3">HB171799</strain>
    </source>
</reference>
<comment type="caution">
    <text evidence="2">The sequence shown here is derived from an EMBL/GenBank/DDBJ whole genome shotgun (WGS) entry which is preliminary data.</text>
</comment>
<dbReference type="AlphaFoldDB" id="A0A501WSE9"/>
<dbReference type="Gene3D" id="3.40.930.10">
    <property type="entry name" value="Mannitol-specific EII, Chain A"/>
    <property type="match status" value="1"/>
</dbReference>
<evidence type="ECO:0000313" key="2">
    <source>
        <dbReference type="EMBL" id="TPE52359.1"/>
    </source>
</evidence>
<gene>
    <name evidence="2" type="ORF">FJM67_07930</name>
</gene>
<dbReference type="GO" id="GO:0030295">
    <property type="term" value="F:protein kinase activator activity"/>
    <property type="evidence" value="ECO:0007669"/>
    <property type="project" value="TreeGrafter"/>
</dbReference>
<proteinExistence type="predicted"/>